<protein>
    <recommendedName>
        <fullName evidence="5 6">Large ribosomal subunit protein uL13</fullName>
    </recommendedName>
</protein>
<evidence type="ECO:0000256" key="5">
    <source>
        <dbReference type="ARBA" id="ARBA00035201"/>
    </source>
</evidence>
<dbReference type="Gene3D" id="3.90.1180.10">
    <property type="entry name" value="Ribosomal protein L13"/>
    <property type="match status" value="1"/>
</dbReference>
<dbReference type="EMBL" id="AP019735">
    <property type="protein sequence ID" value="BBL04830.1"/>
    <property type="molecule type" value="Genomic_DNA"/>
</dbReference>
<sequence length="151" mass="16694">MDSLSYKTISANAATVTKEWVVIDATNEVLGRLASQIAKILRGKNKPGYTPHVDCGDYVIVVNAEKVKLTGDKLTEKVYVRHTGYPGGQRFATAQDYLKKKPEFVIEEAVRGMLPKTRLGEAIFKNLKVYAGAEHPHAAQNPKAIKLNEIK</sequence>
<dbReference type="InterPro" id="IPR023563">
    <property type="entry name" value="Ribosomal_uL13_CS"/>
</dbReference>
<evidence type="ECO:0000256" key="7">
    <source>
        <dbReference type="RuleBase" id="RU003877"/>
    </source>
</evidence>
<evidence type="ECO:0000256" key="8">
    <source>
        <dbReference type="RuleBase" id="RU003878"/>
    </source>
</evidence>
<dbReference type="PROSITE" id="PS00783">
    <property type="entry name" value="RIBOSOMAL_L13"/>
    <property type="match status" value="1"/>
</dbReference>
<dbReference type="FunFam" id="3.90.1180.10:FF:000001">
    <property type="entry name" value="50S ribosomal protein L13"/>
    <property type="match status" value="1"/>
</dbReference>
<accession>A0A4Y1WV20</accession>
<dbReference type="HAMAP" id="MF_01366">
    <property type="entry name" value="Ribosomal_uL13"/>
    <property type="match status" value="1"/>
</dbReference>
<accession>A0A4Y1XM99</accession>
<reference evidence="10" key="1">
    <citation type="submission" date="2019-06" db="EMBL/GenBank/DDBJ databases">
        <title>Alistipes onderdonkii subsp. vulgaris subsp. nov., Alistipes dispar sp. nov. and Alistipes communis sp. nov., isolated from human faeces, and creation of Alistipes onderdonkii subsp. onderdonkii subsp. nov.</title>
        <authorList>
            <person name="Sakamoto M."/>
            <person name="Ikeyama N."/>
            <person name="Ogata Y."/>
            <person name="Suda W."/>
            <person name="Iino T."/>
            <person name="Hattori M."/>
            <person name="Ohkuma M."/>
        </authorList>
    </citation>
    <scope>NUCLEOTIDE SEQUENCE [LARGE SCALE GENOMIC DNA]</scope>
    <source>
        <strain evidence="10">5CBH24</strain>
    </source>
</reference>
<dbReference type="NCBIfam" id="TIGR01066">
    <property type="entry name" value="rplM_bact"/>
    <property type="match status" value="1"/>
</dbReference>
<dbReference type="GO" id="GO:0003729">
    <property type="term" value="F:mRNA binding"/>
    <property type="evidence" value="ECO:0007669"/>
    <property type="project" value="UniProtKB-ARBA"/>
</dbReference>
<dbReference type="GO" id="GO:0017148">
    <property type="term" value="P:negative regulation of translation"/>
    <property type="evidence" value="ECO:0007669"/>
    <property type="project" value="TreeGrafter"/>
</dbReference>
<dbReference type="InterPro" id="IPR005823">
    <property type="entry name" value="Ribosomal_uL13_bac-type"/>
</dbReference>
<accession>A0A3D3YNZ9</accession>
<dbReference type="CDD" id="cd00392">
    <property type="entry name" value="Ribosomal_L13"/>
    <property type="match status" value="1"/>
</dbReference>
<dbReference type="GO" id="GO:0006412">
    <property type="term" value="P:translation"/>
    <property type="evidence" value="ECO:0007669"/>
    <property type="project" value="UniProtKB-UniRule"/>
</dbReference>
<evidence type="ECO:0000256" key="6">
    <source>
        <dbReference type="HAMAP-Rule" id="MF_01366"/>
    </source>
</evidence>
<comment type="function">
    <text evidence="6 8">This protein is one of the early assembly proteins of the 50S ribosomal subunit, although it is not seen to bind rRNA by itself. It is important during the early stages of 50S assembly.</text>
</comment>
<dbReference type="InterPro" id="IPR005822">
    <property type="entry name" value="Ribosomal_uL13"/>
</dbReference>
<organism evidence="9 10">
    <name type="scientific">Alistipes communis</name>
    <dbReference type="NCBI Taxonomy" id="2585118"/>
    <lineage>
        <taxon>Bacteria</taxon>
        <taxon>Pseudomonadati</taxon>
        <taxon>Bacteroidota</taxon>
        <taxon>Bacteroidia</taxon>
        <taxon>Bacteroidales</taxon>
        <taxon>Rikenellaceae</taxon>
        <taxon>Alistipes</taxon>
    </lineage>
</organism>
<dbReference type="GeneID" id="78342863"/>
<dbReference type="GO" id="GO:0003735">
    <property type="term" value="F:structural constituent of ribosome"/>
    <property type="evidence" value="ECO:0007669"/>
    <property type="project" value="InterPro"/>
</dbReference>
<dbReference type="PANTHER" id="PTHR11545">
    <property type="entry name" value="RIBOSOMAL PROTEIN L13"/>
    <property type="match status" value="1"/>
</dbReference>
<dbReference type="OrthoDB" id="9801330at2"/>
<gene>
    <name evidence="6 8 9" type="primary">rplM</name>
    <name evidence="9" type="ORF">A5CBH24_21430</name>
</gene>
<keyword evidence="3 6" id="KW-0689">Ribosomal protein</keyword>
<dbReference type="STRING" id="1118061.GCA_000311925_00543"/>
<comment type="subunit">
    <text evidence="2 6">Part of the 50S ribosomal subunit.</text>
</comment>
<dbReference type="AlphaFoldDB" id="A0A3D3YNZ9"/>
<dbReference type="KEGG" id="acou:A5CBH24_21430"/>
<evidence type="ECO:0000256" key="2">
    <source>
        <dbReference type="ARBA" id="ARBA00011838"/>
    </source>
</evidence>
<name>A0A3D3YNZ9_9BACT</name>
<dbReference type="GO" id="GO:0022625">
    <property type="term" value="C:cytosolic large ribosomal subunit"/>
    <property type="evidence" value="ECO:0007669"/>
    <property type="project" value="TreeGrafter"/>
</dbReference>
<evidence type="ECO:0000313" key="10">
    <source>
        <dbReference type="Proteomes" id="UP000318946"/>
    </source>
</evidence>
<evidence type="ECO:0000313" key="9">
    <source>
        <dbReference type="EMBL" id="BBL04830.1"/>
    </source>
</evidence>
<comment type="similarity">
    <text evidence="1 6 7">Belongs to the universal ribosomal protein uL13 family.</text>
</comment>
<proteinExistence type="inferred from homology"/>
<keyword evidence="10" id="KW-1185">Reference proteome</keyword>
<dbReference type="Proteomes" id="UP000318946">
    <property type="component" value="Chromosome"/>
</dbReference>
<keyword evidence="4 6" id="KW-0687">Ribonucleoprotein</keyword>
<dbReference type="InterPro" id="IPR036899">
    <property type="entry name" value="Ribosomal_uL13_sf"/>
</dbReference>
<dbReference type="RefSeq" id="WP_019129758.1">
    <property type="nucleotide sequence ID" value="NZ_AP019735.1"/>
</dbReference>
<dbReference type="PANTHER" id="PTHR11545:SF2">
    <property type="entry name" value="LARGE RIBOSOMAL SUBUNIT PROTEIN UL13M"/>
    <property type="match status" value="1"/>
</dbReference>
<evidence type="ECO:0000256" key="1">
    <source>
        <dbReference type="ARBA" id="ARBA00006227"/>
    </source>
</evidence>
<dbReference type="PIRSF" id="PIRSF002181">
    <property type="entry name" value="Ribosomal_L13"/>
    <property type="match status" value="1"/>
</dbReference>
<dbReference type="SUPFAM" id="SSF52161">
    <property type="entry name" value="Ribosomal protein L13"/>
    <property type="match status" value="1"/>
</dbReference>
<evidence type="ECO:0000256" key="3">
    <source>
        <dbReference type="ARBA" id="ARBA00022980"/>
    </source>
</evidence>
<dbReference type="Pfam" id="PF00572">
    <property type="entry name" value="Ribosomal_L13"/>
    <property type="match status" value="1"/>
</dbReference>
<evidence type="ECO:0000256" key="4">
    <source>
        <dbReference type="ARBA" id="ARBA00023274"/>
    </source>
</evidence>